<dbReference type="OrthoDB" id="3068267at2759"/>
<feature type="compositionally biased region" description="Pro residues" evidence="1">
    <location>
        <begin position="20"/>
        <end position="30"/>
    </location>
</feature>
<dbReference type="EMBL" id="ML769386">
    <property type="protein sequence ID" value="KAE9410184.1"/>
    <property type="molecule type" value="Genomic_DNA"/>
</dbReference>
<dbReference type="Proteomes" id="UP000799118">
    <property type="component" value="Unassembled WGS sequence"/>
</dbReference>
<feature type="region of interest" description="Disordered" evidence="1">
    <location>
        <begin position="1"/>
        <end position="140"/>
    </location>
</feature>
<protein>
    <submittedName>
        <fullName evidence="2">Uncharacterized protein</fullName>
    </submittedName>
</protein>
<reference evidence="2" key="1">
    <citation type="journal article" date="2019" name="Environ. Microbiol.">
        <title>Fungal ecological strategies reflected in gene transcription - a case study of two litter decomposers.</title>
        <authorList>
            <person name="Barbi F."/>
            <person name="Kohler A."/>
            <person name="Barry K."/>
            <person name="Baskaran P."/>
            <person name="Daum C."/>
            <person name="Fauchery L."/>
            <person name="Ihrmark K."/>
            <person name="Kuo A."/>
            <person name="LaButti K."/>
            <person name="Lipzen A."/>
            <person name="Morin E."/>
            <person name="Grigoriev I.V."/>
            <person name="Henrissat B."/>
            <person name="Lindahl B."/>
            <person name="Martin F."/>
        </authorList>
    </citation>
    <scope>NUCLEOTIDE SEQUENCE</scope>
    <source>
        <strain evidence="2">JB14</strain>
    </source>
</reference>
<dbReference type="AlphaFoldDB" id="A0A6A4IPM3"/>
<dbReference type="PROSITE" id="PS50330">
    <property type="entry name" value="UIM"/>
    <property type="match status" value="2"/>
</dbReference>
<evidence type="ECO:0000313" key="2">
    <source>
        <dbReference type="EMBL" id="KAE9410184.1"/>
    </source>
</evidence>
<evidence type="ECO:0000256" key="1">
    <source>
        <dbReference type="SAM" id="MobiDB-lite"/>
    </source>
</evidence>
<gene>
    <name evidence="2" type="ORF">BT96DRAFT_471336</name>
</gene>
<evidence type="ECO:0000313" key="3">
    <source>
        <dbReference type="Proteomes" id="UP000799118"/>
    </source>
</evidence>
<accession>A0A6A4IPM3</accession>
<organism evidence="2 3">
    <name type="scientific">Gymnopus androsaceus JB14</name>
    <dbReference type="NCBI Taxonomy" id="1447944"/>
    <lineage>
        <taxon>Eukaryota</taxon>
        <taxon>Fungi</taxon>
        <taxon>Dikarya</taxon>
        <taxon>Basidiomycota</taxon>
        <taxon>Agaricomycotina</taxon>
        <taxon>Agaricomycetes</taxon>
        <taxon>Agaricomycetidae</taxon>
        <taxon>Agaricales</taxon>
        <taxon>Marasmiineae</taxon>
        <taxon>Omphalotaceae</taxon>
        <taxon>Gymnopus</taxon>
    </lineage>
</organism>
<feature type="compositionally biased region" description="Basic and acidic residues" evidence="1">
    <location>
        <begin position="117"/>
        <end position="126"/>
    </location>
</feature>
<keyword evidence="3" id="KW-1185">Reference proteome</keyword>
<dbReference type="InterPro" id="IPR003903">
    <property type="entry name" value="UIM_dom"/>
</dbReference>
<dbReference type="SMART" id="SM00726">
    <property type="entry name" value="UIM"/>
    <property type="match status" value="2"/>
</dbReference>
<sequence>MDASYAPPTVHKSDLFFSGPPAPPPIPPNHPLSHHTSYSAAKPRTPPNPHRSRTAPPPTAPPTYLPPPPPPPHLNGSDVLSPTDQDELQAVLQLSKSESEKQTLFMEKLSSQEEEELARALEESMRGSESSTPGAGPSRPTVPIIHNLLFRVHPAVKVNLSPSL</sequence>
<feature type="compositionally biased region" description="Pro residues" evidence="1">
    <location>
        <begin position="44"/>
        <end position="73"/>
    </location>
</feature>
<proteinExistence type="predicted"/>
<name>A0A6A4IPM3_9AGAR</name>